<protein>
    <recommendedName>
        <fullName evidence="2">FAD dependent oxidoreductase domain-containing protein</fullName>
    </recommendedName>
</protein>
<dbReference type="PANTHER" id="PTHR13847">
    <property type="entry name" value="SARCOSINE DEHYDROGENASE-RELATED"/>
    <property type="match status" value="1"/>
</dbReference>
<feature type="domain" description="FAD dependent oxidoreductase" evidence="2">
    <location>
        <begin position="13"/>
        <end position="354"/>
    </location>
</feature>
<dbReference type="SUPFAM" id="SSF51905">
    <property type="entry name" value="FAD/NAD(P)-binding domain"/>
    <property type="match status" value="1"/>
</dbReference>
<name>A0A5N6P5X3_9ASTR</name>
<keyword evidence="4" id="KW-1185">Reference proteome</keyword>
<dbReference type="Gene3D" id="3.50.50.60">
    <property type="entry name" value="FAD/NAD(P)-binding domain"/>
    <property type="match status" value="2"/>
</dbReference>
<evidence type="ECO:0000313" key="4">
    <source>
        <dbReference type="Proteomes" id="UP000326396"/>
    </source>
</evidence>
<dbReference type="Proteomes" id="UP000326396">
    <property type="component" value="Linkage Group LG14"/>
</dbReference>
<organism evidence="3 4">
    <name type="scientific">Mikania micrantha</name>
    <name type="common">bitter vine</name>
    <dbReference type="NCBI Taxonomy" id="192012"/>
    <lineage>
        <taxon>Eukaryota</taxon>
        <taxon>Viridiplantae</taxon>
        <taxon>Streptophyta</taxon>
        <taxon>Embryophyta</taxon>
        <taxon>Tracheophyta</taxon>
        <taxon>Spermatophyta</taxon>
        <taxon>Magnoliopsida</taxon>
        <taxon>eudicotyledons</taxon>
        <taxon>Gunneridae</taxon>
        <taxon>Pentapetalae</taxon>
        <taxon>asterids</taxon>
        <taxon>campanulids</taxon>
        <taxon>Asterales</taxon>
        <taxon>Asteraceae</taxon>
        <taxon>Asteroideae</taxon>
        <taxon>Heliantheae alliance</taxon>
        <taxon>Eupatorieae</taxon>
        <taxon>Mikania</taxon>
    </lineage>
</organism>
<gene>
    <name evidence="3" type="ORF">E3N88_12452</name>
</gene>
<keyword evidence="1" id="KW-0560">Oxidoreductase</keyword>
<dbReference type="OrthoDB" id="498204at2759"/>
<dbReference type="AlphaFoldDB" id="A0A5N6P5X3"/>
<accession>A0A5N6P5X3</accession>
<dbReference type="Pfam" id="PF01266">
    <property type="entry name" value="DAO"/>
    <property type="match status" value="1"/>
</dbReference>
<dbReference type="InterPro" id="IPR006076">
    <property type="entry name" value="FAD-dep_OxRdtase"/>
</dbReference>
<dbReference type="GO" id="GO:0005737">
    <property type="term" value="C:cytoplasm"/>
    <property type="evidence" value="ECO:0007669"/>
    <property type="project" value="TreeGrafter"/>
</dbReference>
<reference evidence="3 4" key="1">
    <citation type="submission" date="2019-05" db="EMBL/GenBank/DDBJ databases">
        <title>Mikania micrantha, genome provides insights into the molecular mechanism of rapid growth.</title>
        <authorList>
            <person name="Liu B."/>
        </authorList>
    </citation>
    <scope>NUCLEOTIDE SEQUENCE [LARGE SCALE GENOMIC DNA]</scope>
    <source>
        <strain evidence="3">NLD-2019</strain>
        <tissue evidence="3">Leaf</tissue>
    </source>
</reference>
<dbReference type="PANTHER" id="PTHR13847:SF150">
    <property type="entry name" value="OXIDOREDUCTASE TDA3-RELATED"/>
    <property type="match status" value="1"/>
</dbReference>
<dbReference type="FunFam" id="3.50.50.60:FF:000360">
    <property type="entry name" value="FAD-dependent oxidoreductase family protein"/>
    <property type="match status" value="1"/>
</dbReference>
<comment type="caution">
    <text evidence="3">The sequence shown here is derived from an EMBL/GenBank/DDBJ whole genome shotgun (WGS) entry which is preliminary data.</text>
</comment>
<evidence type="ECO:0000259" key="2">
    <source>
        <dbReference type="Pfam" id="PF01266"/>
    </source>
</evidence>
<sequence length="376" mass="39562">MDDNPSNHPPPKRVVVCGGGIIGVCTAYFLAKKGAVVTLVERSSIAGGASGKAGAFIALHMCDGGPLSSLARASFNLHCSLAKELDGSQSYGYCPLTTLTISVGESELPSKSPILPLWVDGQVKTGEIIGTPETTALVHPQLFTRTLLGKAVAEYGVEVVTAKVESVAVEEDGVVVKVDGGGIIGGDAVVLALGPWTSKLPEISSKFRVHGKKVHSVVLEHKHGDAITPHAVFATYYPAQGTGPIDPDFFPRPPRDVYICGPSVQVEIPDGPESVFPDLESIQMLRRVAGMVSSYLVEDNVRVKSEEAGLMPCTDDELPIMGEVPGMKRCYVASGHGYWGILFGPASGVAMAELVLDGHATIVDLDCFSPARFVGN</sequence>
<evidence type="ECO:0000313" key="3">
    <source>
        <dbReference type="EMBL" id="KAD5960979.1"/>
    </source>
</evidence>
<dbReference type="EMBL" id="SZYD01000006">
    <property type="protein sequence ID" value="KAD5960979.1"/>
    <property type="molecule type" value="Genomic_DNA"/>
</dbReference>
<dbReference type="InterPro" id="IPR036188">
    <property type="entry name" value="FAD/NAD-bd_sf"/>
</dbReference>
<evidence type="ECO:0000256" key="1">
    <source>
        <dbReference type="ARBA" id="ARBA00023002"/>
    </source>
</evidence>
<proteinExistence type="predicted"/>
<dbReference type="Gene3D" id="3.30.9.10">
    <property type="entry name" value="D-Amino Acid Oxidase, subunit A, domain 2"/>
    <property type="match status" value="1"/>
</dbReference>
<dbReference type="GO" id="GO:0016491">
    <property type="term" value="F:oxidoreductase activity"/>
    <property type="evidence" value="ECO:0007669"/>
    <property type="project" value="UniProtKB-KW"/>
</dbReference>